<evidence type="ECO:0000313" key="1">
    <source>
        <dbReference type="EMBL" id="KGF53261.1"/>
    </source>
</evidence>
<gene>
    <name evidence="1" type="ORF">HMPREF9460_03770</name>
</gene>
<dbReference type="Proteomes" id="UP000029585">
    <property type="component" value="Unassembled WGS sequence"/>
</dbReference>
<evidence type="ECO:0008006" key="3">
    <source>
        <dbReference type="Google" id="ProtNLM"/>
    </source>
</evidence>
<dbReference type="SFLD" id="SFLDS00029">
    <property type="entry name" value="Radical_SAM"/>
    <property type="match status" value="1"/>
</dbReference>
<proteinExistence type="predicted"/>
<evidence type="ECO:0000313" key="2">
    <source>
        <dbReference type="Proteomes" id="UP000029585"/>
    </source>
</evidence>
<dbReference type="GO" id="GO:0003824">
    <property type="term" value="F:catalytic activity"/>
    <property type="evidence" value="ECO:0007669"/>
    <property type="project" value="InterPro"/>
</dbReference>
<accession>A0A096B2U6</accession>
<dbReference type="EMBL" id="ADLO01000114">
    <property type="protein sequence ID" value="KGF53261.1"/>
    <property type="molecule type" value="Genomic_DNA"/>
</dbReference>
<dbReference type="InterPro" id="IPR058240">
    <property type="entry name" value="rSAM_sf"/>
</dbReference>
<organism evidence="1 2">
    <name type="scientific">Flavonifractor plautii 1_3_50AFAA</name>
    <dbReference type="NCBI Taxonomy" id="742738"/>
    <lineage>
        <taxon>Bacteria</taxon>
        <taxon>Bacillati</taxon>
        <taxon>Bacillota</taxon>
        <taxon>Clostridia</taxon>
        <taxon>Eubacteriales</taxon>
        <taxon>Oscillospiraceae</taxon>
        <taxon>Flavonifractor</taxon>
    </lineage>
</organism>
<protein>
    <recommendedName>
        <fullName evidence="3">Elp3/MiaA/NifB-like radical SAM core domain-containing protein</fullName>
    </recommendedName>
</protein>
<dbReference type="eggNOG" id="COG1032">
    <property type="taxonomic scope" value="Bacteria"/>
</dbReference>
<keyword evidence="2" id="KW-1185">Reference proteome</keyword>
<comment type="caution">
    <text evidence="1">The sequence shown here is derived from an EMBL/GenBank/DDBJ whole genome shotgun (WGS) entry which is preliminary data.</text>
</comment>
<sequence>MTDMASNHGKITRVFPRRTAATPEDPYAFTGPPPCGELPDISEVHISVTFTYDMQKAERLADMWSATGLPVRMGGPAFCEPGGAFVPGRYLKYGYVITSRGCPNRCWFCSVPKREGGVLRELPITSGWNVLDDNLLACSEAHIRAVFAMLMQRQERPAFTGGLEARLLRPWHVELLQASRAKRMFFAYDTPDDYEPLIAAGRLLRSEGVTQTSHRAACYVLIGYPGDTMDAAEKRLLDTYRAGFWPFAMLYRDASGKQAEQWHKFQRLWVRPQSVYYRIKAEFPDGFTEL</sequence>
<dbReference type="InterPro" id="IPR007197">
    <property type="entry name" value="rSAM"/>
</dbReference>
<reference evidence="1 2" key="1">
    <citation type="submission" date="2011-08" db="EMBL/GenBank/DDBJ databases">
        <title>The Genome Sequence of Clostridium orbiscindens 1_3_50AFAA.</title>
        <authorList>
            <consortium name="The Broad Institute Genome Sequencing Platform"/>
            <person name="Earl A."/>
            <person name="Ward D."/>
            <person name="Feldgarden M."/>
            <person name="Gevers D."/>
            <person name="Daigneault M."/>
            <person name="Strauss J."/>
            <person name="Allen-Vercoe E."/>
            <person name="Young S.K."/>
            <person name="Zeng Q."/>
            <person name="Gargeya S."/>
            <person name="Fitzgerald M."/>
            <person name="Haas B."/>
            <person name="Abouelleil A."/>
            <person name="Alvarado L."/>
            <person name="Arachchi H.M."/>
            <person name="Berlin A."/>
            <person name="Brown A."/>
            <person name="Chapman S.B."/>
            <person name="Chen Z."/>
            <person name="Dunbar C."/>
            <person name="Freedman E."/>
            <person name="Gearin G."/>
            <person name="Gellesch M."/>
            <person name="Goldberg J."/>
            <person name="Griggs A."/>
            <person name="Gujja S."/>
            <person name="Heiman D."/>
            <person name="Howarth C."/>
            <person name="Larson L."/>
            <person name="Lui A."/>
            <person name="MacDonald P.J.P."/>
            <person name="Montmayeur A."/>
            <person name="Murphy C."/>
            <person name="Neiman D."/>
            <person name="Pearson M."/>
            <person name="Priest M."/>
            <person name="Roberts A."/>
            <person name="Saif S."/>
            <person name="Shea T."/>
            <person name="Shenoy N."/>
            <person name="Sisk P."/>
            <person name="Stolte C."/>
            <person name="Sykes S."/>
            <person name="Wortman J."/>
            <person name="Nusbaum C."/>
            <person name="Birren B."/>
        </authorList>
    </citation>
    <scope>NUCLEOTIDE SEQUENCE [LARGE SCALE GENOMIC DNA]</scope>
    <source>
        <strain evidence="1 2">1_3_50AFAA</strain>
    </source>
</reference>
<dbReference type="AlphaFoldDB" id="A0A096B2U6"/>
<dbReference type="SUPFAM" id="SSF102114">
    <property type="entry name" value="Radical SAM enzymes"/>
    <property type="match status" value="1"/>
</dbReference>
<name>A0A096B2U6_FLAPL</name>
<dbReference type="PATRIC" id="fig|742738.3.peg.3881"/>
<dbReference type="GO" id="GO:0051536">
    <property type="term" value="F:iron-sulfur cluster binding"/>
    <property type="evidence" value="ECO:0007669"/>
    <property type="project" value="InterPro"/>
</dbReference>
<dbReference type="HOGENOM" id="CLU_978696_0_0_9"/>